<gene>
    <name evidence="2" type="ORF">CE91St30_29080</name>
</gene>
<proteinExistence type="predicted"/>
<dbReference type="Gene3D" id="3.20.100.30">
    <property type="entry name" value="VTC, catalytic tunnel domain"/>
    <property type="match status" value="1"/>
</dbReference>
<name>A0ABN6MI09_9ACTN</name>
<evidence type="ECO:0000259" key="1">
    <source>
        <dbReference type="Pfam" id="PF09359"/>
    </source>
</evidence>
<dbReference type="EMBL" id="AP025564">
    <property type="protein sequence ID" value="BDE97575.1"/>
    <property type="molecule type" value="Genomic_DNA"/>
</dbReference>
<feature type="domain" description="VTC" evidence="1">
    <location>
        <begin position="10"/>
        <end position="247"/>
    </location>
</feature>
<dbReference type="InterPro" id="IPR018966">
    <property type="entry name" value="VTC_domain"/>
</dbReference>
<dbReference type="Pfam" id="PF09359">
    <property type="entry name" value="VTC"/>
    <property type="match status" value="1"/>
</dbReference>
<dbReference type="SUPFAM" id="SSF55154">
    <property type="entry name" value="CYTH-like phosphatases"/>
    <property type="match status" value="1"/>
</dbReference>
<reference evidence="2 3" key="1">
    <citation type="submission" date="2022-01" db="EMBL/GenBank/DDBJ databases">
        <title>Novel bile acid biosynthetic pathways are enriched in the microbiome of centenarians.</title>
        <authorList>
            <person name="Sato Y."/>
            <person name="Atarashi K."/>
            <person name="Plichta R.D."/>
            <person name="Arai Y."/>
            <person name="Sasajima S."/>
            <person name="Kearney M.S."/>
            <person name="Suda W."/>
            <person name="Takeshita K."/>
            <person name="Sasaki T."/>
            <person name="Okamoto S."/>
            <person name="Skelly N.A."/>
            <person name="Okamura Y."/>
            <person name="Vlamakis H."/>
            <person name="Li Y."/>
            <person name="Tanoue T."/>
            <person name="Takei H."/>
            <person name="Nittono H."/>
            <person name="Narushima S."/>
            <person name="Irie J."/>
            <person name="Itoh H."/>
            <person name="Moriya K."/>
            <person name="Sugiura Y."/>
            <person name="Suematsu M."/>
            <person name="Moritoki N."/>
            <person name="Shibata S."/>
            <person name="Littman R.D."/>
            <person name="Fischbach A.M."/>
            <person name="Uwamino Y."/>
            <person name="Inoue T."/>
            <person name="Honda A."/>
            <person name="Hattori M."/>
            <person name="Murai T."/>
            <person name="Xavier J.R."/>
            <person name="Hirose N."/>
            <person name="Honda K."/>
        </authorList>
    </citation>
    <scope>NUCLEOTIDE SEQUENCE [LARGE SCALE GENOMIC DNA]</scope>
    <source>
        <strain evidence="2 3">CE91-St30</strain>
    </source>
</reference>
<evidence type="ECO:0000313" key="3">
    <source>
        <dbReference type="Proteomes" id="UP001320544"/>
    </source>
</evidence>
<dbReference type="InterPro" id="IPR042267">
    <property type="entry name" value="VTC_sf"/>
</dbReference>
<protein>
    <submittedName>
        <fullName evidence="2">Molecular chaperone</fullName>
    </submittedName>
</protein>
<dbReference type="Proteomes" id="UP001320544">
    <property type="component" value="Chromosome"/>
</dbReference>
<organism evidence="2 3">
    <name type="scientific">Raoultibacter timonensis</name>
    <dbReference type="NCBI Taxonomy" id="1907662"/>
    <lineage>
        <taxon>Bacteria</taxon>
        <taxon>Bacillati</taxon>
        <taxon>Actinomycetota</taxon>
        <taxon>Coriobacteriia</taxon>
        <taxon>Eggerthellales</taxon>
        <taxon>Eggerthellaceae</taxon>
        <taxon>Raoultibacter</taxon>
    </lineage>
</organism>
<dbReference type="CDD" id="cd07750">
    <property type="entry name" value="PolyPPase_VTC_like"/>
    <property type="match status" value="1"/>
</dbReference>
<dbReference type="InterPro" id="IPR033469">
    <property type="entry name" value="CYTH-like_dom_sf"/>
</dbReference>
<sequence length="305" mass="34287">MSTYADVFARKEMKYRLSPEQYRFLRAAVEERLEPSEFGFSQVSSLYFDTPDFRLIERSLDKPLYKEKLRLRIYGAATDDAQAFIEIKKKFEGIVFKRRVSMTLAAAQAYLAGEPYEGACAKAPLADPLAAEQSLSLRSIQIAAEIDFFRERYGRLAPSMLVVCDRSAFADPLGGELRITFDADIAADSQAKAIHRTDRLEPLTDPGEVIMEIKNAGPLPQWLVDDLSAARAYPQPFSKYGTAYLSLLREQPLHTQADAVVPAASFAGTRRGRNENDTAVRARHAGEEALRGRHVRVNERKRTYA</sequence>
<dbReference type="RefSeq" id="WP_102380015.1">
    <property type="nucleotide sequence ID" value="NZ_AP025564.1"/>
</dbReference>
<keyword evidence="3" id="KW-1185">Reference proteome</keyword>
<accession>A0ABN6MI09</accession>
<evidence type="ECO:0000313" key="2">
    <source>
        <dbReference type="EMBL" id="BDE97575.1"/>
    </source>
</evidence>